<reference evidence="4" key="2">
    <citation type="submission" date="2025-09" db="UniProtKB">
        <authorList>
            <consortium name="Ensembl"/>
        </authorList>
    </citation>
    <scope>IDENTIFICATION</scope>
</reference>
<dbReference type="Pfam" id="PF00048">
    <property type="entry name" value="IL8"/>
    <property type="match status" value="1"/>
</dbReference>
<feature type="chain" id="PRO_5030081396" description="Chemokine interleukin-8-like domain-containing protein" evidence="2">
    <location>
        <begin position="25"/>
        <end position="92"/>
    </location>
</feature>
<dbReference type="AlphaFoldDB" id="A0A3Q3M9C5"/>
<keyword evidence="2" id="KW-0732">Signal</keyword>
<name>A0A3Q3M9C5_9TELE</name>
<evidence type="ECO:0000313" key="4">
    <source>
        <dbReference type="Ensembl" id="ENSMAMP00000019316.2"/>
    </source>
</evidence>
<feature type="signal peptide" evidence="2">
    <location>
        <begin position="1"/>
        <end position="24"/>
    </location>
</feature>
<evidence type="ECO:0000259" key="3">
    <source>
        <dbReference type="Pfam" id="PF00048"/>
    </source>
</evidence>
<evidence type="ECO:0000256" key="1">
    <source>
        <dbReference type="ARBA" id="ARBA00022514"/>
    </source>
</evidence>
<organism evidence="4 5">
    <name type="scientific">Mastacembelus armatus</name>
    <name type="common">zig-zag eel</name>
    <dbReference type="NCBI Taxonomy" id="205130"/>
    <lineage>
        <taxon>Eukaryota</taxon>
        <taxon>Metazoa</taxon>
        <taxon>Chordata</taxon>
        <taxon>Craniata</taxon>
        <taxon>Vertebrata</taxon>
        <taxon>Euteleostomi</taxon>
        <taxon>Actinopterygii</taxon>
        <taxon>Neopterygii</taxon>
        <taxon>Teleostei</taxon>
        <taxon>Neoteleostei</taxon>
        <taxon>Acanthomorphata</taxon>
        <taxon>Anabantaria</taxon>
        <taxon>Synbranchiformes</taxon>
        <taxon>Mastacembelidae</taxon>
        <taxon>Mastacembelus</taxon>
    </lineage>
</organism>
<sequence>MSKRILSTGLLLLSLYVCRFPTRGAIPLCCTRVSSIDISEYVMDTYTHQAANRDCVSALIFRTKDKREKVCVDPNLKYIHTSIMTKNLKFTL</sequence>
<proteinExistence type="predicted"/>
<keyword evidence="5" id="KW-1185">Reference proteome</keyword>
<reference evidence="4" key="1">
    <citation type="submission" date="2025-08" db="UniProtKB">
        <authorList>
            <consortium name="Ensembl"/>
        </authorList>
    </citation>
    <scope>IDENTIFICATION</scope>
</reference>
<dbReference type="GO" id="GO:0005615">
    <property type="term" value="C:extracellular space"/>
    <property type="evidence" value="ECO:0007669"/>
    <property type="project" value="UniProtKB-KW"/>
</dbReference>
<dbReference type="InterPro" id="IPR036048">
    <property type="entry name" value="Interleukin_8-like_sf"/>
</dbReference>
<feature type="domain" description="Chemokine interleukin-8-like" evidence="3">
    <location>
        <begin position="29"/>
        <end position="79"/>
    </location>
</feature>
<dbReference type="GO" id="GO:0006955">
    <property type="term" value="P:immune response"/>
    <property type="evidence" value="ECO:0007669"/>
    <property type="project" value="InterPro"/>
</dbReference>
<dbReference type="InParanoid" id="A0A3Q3M9C5"/>
<dbReference type="Proteomes" id="UP000261640">
    <property type="component" value="Unplaced"/>
</dbReference>
<evidence type="ECO:0000313" key="5">
    <source>
        <dbReference type="Proteomes" id="UP000261640"/>
    </source>
</evidence>
<dbReference type="GO" id="GO:0008009">
    <property type="term" value="F:chemokine activity"/>
    <property type="evidence" value="ECO:0007669"/>
    <property type="project" value="InterPro"/>
</dbReference>
<dbReference type="InterPro" id="IPR001811">
    <property type="entry name" value="Chemokine_IL8-like_dom"/>
</dbReference>
<dbReference type="SUPFAM" id="SSF54117">
    <property type="entry name" value="Interleukin 8-like chemokines"/>
    <property type="match status" value="1"/>
</dbReference>
<evidence type="ECO:0000256" key="2">
    <source>
        <dbReference type="SAM" id="SignalP"/>
    </source>
</evidence>
<accession>A0A3Q3M9C5</accession>
<dbReference type="Gene3D" id="2.40.50.40">
    <property type="match status" value="1"/>
</dbReference>
<protein>
    <recommendedName>
        <fullName evidence="3">Chemokine interleukin-8-like domain-containing protein</fullName>
    </recommendedName>
</protein>
<keyword evidence="1" id="KW-0202">Cytokine</keyword>
<dbReference type="GeneTree" id="ENSGT00940000179170"/>
<dbReference type="Ensembl" id="ENSMAMT00000019816.2">
    <property type="protein sequence ID" value="ENSMAMP00000019316.2"/>
    <property type="gene ID" value="ENSMAMG00000012996.2"/>
</dbReference>